<evidence type="ECO:0000256" key="8">
    <source>
        <dbReference type="SAM" id="MobiDB-lite"/>
    </source>
</evidence>
<dbReference type="InterPro" id="IPR027806">
    <property type="entry name" value="HARBI1_dom"/>
</dbReference>
<dbReference type="OrthoDB" id="2668416at2759"/>
<dbReference type="GO" id="GO:0046872">
    <property type="term" value="F:metal ion binding"/>
    <property type="evidence" value="ECO:0007669"/>
    <property type="project" value="UniProtKB-KW"/>
</dbReference>
<evidence type="ECO:0000256" key="4">
    <source>
        <dbReference type="ARBA" id="ARBA00022722"/>
    </source>
</evidence>
<accession>A0A7J6X551</accession>
<proteinExistence type="inferred from homology"/>
<organism evidence="11 12">
    <name type="scientific">Thalictrum thalictroides</name>
    <name type="common">Rue-anemone</name>
    <name type="synonym">Anemone thalictroides</name>
    <dbReference type="NCBI Taxonomy" id="46969"/>
    <lineage>
        <taxon>Eukaryota</taxon>
        <taxon>Viridiplantae</taxon>
        <taxon>Streptophyta</taxon>
        <taxon>Embryophyta</taxon>
        <taxon>Tracheophyta</taxon>
        <taxon>Spermatophyta</taxon>
        <taxon>Magnoliopsida</taxon>
        <taxon>Ranunculales</taxon>
        <taxon>Ranunculaceae</taxon>
        <taxon>Thalictroideae</taxon>
        <taxon>Thalictrum</taxon>
    </lineage>
</organism>
<keyword evidence="12" id="KW-1185">Reference proteome</keyword>
<evidence type="ECO:0000256" key="6">
    <source>
        <dbReference type="ARBA" id="ARBA00022801"/>
    </source>
</evidence>
<evidence type="ECO:0000313" key="12">
    <source>
        <dbReference type="Proteomes" id="UP000554482"/>
    </source>
</evidence>
<evidence type="ECO:0000313" key="11">
    <source>
        <dbReference type="EMBL" id="KAF5203978.1"/>
    </source>
</evidence>
<name>A0A7J6X551_THATH</name>
<feature type="chain" id="PRO_5029573140" evidence="9">
    <location>
        <begin position="31"/>
        <end position="448"/>
    </location>
</feature>
<comment type="cofactor">
    <cofactor evidence="1">
        <name>a divalent metal cation</name>
        <dbReference type="ChEBI" id="CHEBI:60240"/>
    </cofactor>
</comment>
<dbReference type="GO" id="GO:0005634">
    <property type="term" value="C:nucleus"/>
    <property type="evidence" value="ECO:0007669"/>
    <property type="project" value="UniProtKB-SubCell"/>
</dbReference>
<dbReference type="AlphaFoldDB" id="A0A7J6X551"/>
<reference evidence="11 12" key="1">
    <citation type="submission" date="2020-06" db="EMBL/GenBank/DDBJ databases">
        <title>Transcriptomic and genomic resources for Thalictrum thalictroides and T. hernandezii: Facilitating candidate gene discovery in an emerging model plant lineage.</title>
        <authorList>
            <person name="Arias T."/>
            <person name="Riano-Pachon D.M."/>
            <person name="Di Stilio V.S."/>
        </authorList>
    </citation>
    <scope>NUCLEOTIDE SEQUENCE [LARGE SCALE GENOMIC DNA]</scope>
    <source>
        <strain evidence="12">cv. WT478/WT964</strain>
        <tissue evidence="11">Leaves</tissue>
    </source>
</reference>
<feature type="signal peptide" evidence="9">
    <location>
        <begin position="1"/>
        <end position="30"/>
    </location>
</feature>
<comment type="subcellular location">
    <subcellularLocation>
        <location evidence="2">Nucleus</location>
    </subcellularLocation>
</comment>
<dbReference type="EMBL" id="JABWDY010006009">
    <property type="protein sequence ID" value="KAF5203978.1"/>
    <property type="molecule type" value="Genomic_DNA"/>
</dbReference>
<keyword evidence="7" id="KW-0539">Nucleus</keyword>
<evidence type="ECO:0000256" key="9">
    <source>
        <dbReference type="SAM" id="SignalP"/>
    </source>
</evidence>
<feature type="domain" description="DDE Tnp4" evidence="10">
    <location>
        <begin position="246"/>
        <end position="384"/>
    </location>
</feature>
<sequence length="448" mass="49544">MDSRLLASLLSSLVSQILLVLLFLFPTTNTNNPSSSSSSSSSHFPLLFNLLTSTQFAATSISLHPNSKKRKRSSSSSPLSSSQADDKEIEEEDNDSDSSFSSLQIPPPESYMDQYKVCFKMSCSTFEWLTSLLEPLLECRDPINLPINLSAEIRLGIGLFRLATGSGYEDIARRFNVSEFTCRFCTKQLCRVLCTNFRFWVGFPNSNELEPVSSSFEDVSGFPNCCGVLDCTRFKISTKGREHFREESVVAQIVVDNSSKILSIVAGFRGDKGDSRVLKCSSLYNDVEEGRLLNGSSVDIEGVSVPQYLISDGGYPLLPWLMVPFANPVSASCEGDFNAAIQKMRLPALRTLASLRNWGILNKPIEEEYKTAVACIGACSILHNALLTRDDFSALAEEIEDYSMHGQCCQYYPDNSLEENTVVNKASDIRNVLATKVSEARDLNQPTC</sequence>
<evidence type="ECO:0000256" key="5">
    <source>
        <dbReference type="ARBA" id="ARBA00022723"/>
    </source>
</evidence>
<feature type="compositionally biased region" description="Acidic residues" evidence="8">
    <location>
        <begin position="87"/>
        <end position="96"/>
    </location>
</feature>
<evidence type="ECO:0000256" key="2">
    <source>
        <dbReference type="ARBA" id="ARBA00004123"/>
    </source>
</evidence>
<dbReference type="PANTHER" id="PTHR22930:SF190">
    <property type="entry name" value="OS06G0164500 PROTEIN"/>
    <property type="match status" value="1"/>
</dbReference>
<feature type="region of interest" description="Disordered" evidence="8">
    <location>
        <begin position="66"/>
        <end position="107"/>
    </location>
</feature>
<comment type="caution">
    <text evidence="11">The sequence shown here is derived from an EMBL/GenBank/DDBJ whole genome shotgun (WGS) entry which is preliminary data.</text>
</comment>
<keyword evidence="9" id="KW-0732">Signal</keyword>
<dbReference type="Proteomes" id="UP000554482">
    <property type="component" value="Unassembled WGS sequence"/>
</dbReference>
<comment type="similarity">
    <text evidence="3">Belongs to the HARBI1 family.</text>
</comment>
<dbReference type="GO" id="GO:0016787">
    <property type="term" value="F:hydrolase activity"/>
    <property type="evidence" value="ECO:0007669"/>
    <property type="project" value="UniProtKB-KW"/>
</dbReference>
<keyword evidence="4" id="KW-0540">Nuclease</keyword>
<dbReference type="PANTHER" id="PTHR22930">
    <property type="match status" value="1"/>
</dbReference>
<keyword evidence="5" id="KW-0479">Metal-binding</keyword>
<evidence type="ECO:0000256" key="1">
    <source>
        <dbReference type="ARBA" id="ARBA00001968"/>
    </source>
</evidence>
<dbReference type="GO" id="GO:0004518">
    <property type="term" value="F:nuclease activity"/>
    <property type="evidence" value="ECO:0007669"/>
    <property type="project" value="UniProtKB-KW"/>
</dbReference>
<keyword evidence="6" id="KW-0378">Hydrolase</keyword>
<evidence type="ECO:0000259" key="10">
    <source>
        <dbReference type="Pfam" id="PF13359"/>
    </source>
</evidence>
<dbReference type="Pfam" id="PF13359">
    <property type="entry name" value="DDE_Tnp_4"/>
    <property type="match status" value="1"/>
</dbReference>
<protein>
    <submittedName>
        <fullName evidence="11">Antagonist of like heterochromatin protein</fullName>
    </submittedName>
</protein>
<dbReference type="InterPro" id="IPR045249">
    <property type="entry name" value="HARBI1-like"/>
</dbReference>
<evidence type="ECO:0000256" key="7">
    <source>
        <dbReference type="ARBA" id="ARBA00023242"/>
    </source>
</evidence>
<gene>
    <name evidence="11" type="ORF">FRX31_006435</name>
</gene>
<evidence type="ECO:0000256" key="3">
    <source>
        <dbReference type="ARBA" id="ARBA00006958"/>
    </source>
</evidence>